<dbReference type="PANTHER" id="PTHR10694">
    <property type="entry name" value="LYSINE-SPECIFIC DEMETHYLASE"/>
    <property type="match status" value="1"/>
</dbReference>
<evidence type="ECO:0000313" key="4">
    <source>
        <dbReference type="EMBL" id="CAB3997743.1"/>
    </source>
</evidence>
<comment type="subcellular location">
    <subcellularLocation>
        <location evidence="1">Nucleus</location>
    </subcellularLocation>
</comment>
<comment type="caution">
    <text evidence="4">The sequence shown here is derived from an EMBL/GenBank/DDBJ whole genome shotgun (WGS) entry which is preliminary data.</text>
</comment>
<dbReference type="GO" id="GO:0000785">
    <property type="term" value="C:chromatin"/>
    <property type="evidence" value="ECO:0007669"/>
    <property type="project" value="TreeGrafter"/>
</dbReference>
<dbReference type="GO" id="GO:0010468">
    <property type="term" value="P:regulation of gene expression"/>
    <property type="evidence" value="ECO:0007669"/>
    <property type="project" value="TreeGrafter"/>
</dbReference>
<feature type="region of interest" description="Disordered" evidence="3">
    <location>
        <begin position="960"/>
        <end position="980"/>
    </location>
</feature>
<feature type="compositionally biased region" description="Basic and acidic residues" evidence="3">
    <location>
        <begin position="971"/>
        <end position="980"/>
    </location>
</feature>
<dbReference type="CDD" id="cd16870">
    <property type="entry name" value="ARID_JARD2"/>
    <property type="match status" value="1"/>
</dbReference>
<proteinExistence type="predicted"/>
<dbReference type="GO" id="GO:0006338">
    <property type="term" value="P:chromatin remodeling"/>
    <property type="evidence" value="ECO:0007669"/>
    <property type="project" value="TreeGrafter"/>
</dbReference>
<dbReference type="PANTHER" id="PTHR10694:SF113">
    <property type="entry name" value="PROTEIN JUMONJI"/>
    <property type="match status" value="1"/>
</dbReference>
<feature type="compositionally biased region" description="Polar residues" evidence="3">
    <location>
        <begin position="489"/>
        <end position="501"/>
    </location>
</feature>
<dbReference type="Gene3D" id="2.60.120.650">
    <property type="entry name" value="Cupin"/>
    <property type="match status" value="1"/>
</dbReference>
<dbReference type="AlphaFoldDB" id="A0A7D9I2M6"/>
<feature type="region of interest" description="Disordered" evidence="3">
    <location>
        <begin position="1052"/>
        <end position="1075"/>
    </location>
</feature>
<dbReference type="GO" id="GO:0003677">
    <property type="term" value="F:DNA binding"/>
    <property type="evidence" value="ECO:0007669"/>
    <property type="project" value="InterPro"/>
</dbReference>
<sequence>MIMQRPKRRRATRCLEYNNGMLHEEEIALRRALHASLASKAADDEEPKQTKVKQSDKGGSSVDKSLSTPQKRRAKSNAEPAQTNETIRRSKRKSDEIVATSDRKRQKKLLVRIKPGKKKIRNISGPSKDVVDKKVVKSKALNGKKKMTVNENEGKIKRRRRRKKNVDAVQDDGNIKTPESLAKVHVQRKFAQTSPASPRSLLLYQSQLQPMTTRAKTEDFLDFLCLRGSTRMPKPLEMFNNPCAPMSPLTDDEESNKTTPSKMTPANEKNDNEPEAKRSLIMQLAEGHSSSSSNSLVSSPVSTRVQPYPVLPEFTNSHSVLTHIPSPIPYPTAPTPAKQPGFDVYGAVLSTNPATPSLVPSHPRVSAVVMETHMSPEKQGFLPVSQSMWSSKDTVNSSPQKVGETNTKVSKSPKRSPNKRQESCQGQSPGKSLSKSPSKKQEMSPKTSPNKASKNTSPMKSLKSEVKKENSKPSKNSTDEPGSLPGSAVGTNINGQNLNSVPVFTPTKEEFNKKPFEYIESIKAKAEPFGICVVVPPKTWQPEYCLSDEIRFTTKLQRIHCLGKNYPTVEYELAAIIEHLEQQDILLSAMPQISGCEVDLPFMSKVVEEFGGLQQIIDKRKWVKVADRLRIPKTAVDRVTKLEHIYCKYLLSYDMLSQEEKTKLRSDALGESKKKSSQKYITKGRSMSLASFQRNAKNINEYYMRHANDENVEEVFWQMIDEGQRYVVVHAAELDGTAFPTSKMKPFYKSKWNLNVLPKAPRSLARDLPDVEGITSPTVNVQMVLSAETWHTPPHHFYTLEYLHQGESKIWYSVPSCSKDRFLEVVKAELNGEIGHMKERMIHHSSLAKSGVSVYKVVQEAGQFIVKFPGAYHSSLSTGFAVSEFVSFASLSYHSQIKATFQGDLKSEVNHLFSWESLIVSSVKEELRRNSREDTLNILIPELKELRDVETRLKDELATSGIVENSENENSPEKKSRGRRIDSGEIENCNECGRFCFPSAIMYQTDTPLCLHHGLEKLKRKKVNELTVTSHISLSELNELVKEAEEKLQQVRTTPRKVRRRQAGGVSTVNEGNKD</sequence>
<keyword evidence="2" id="KW-0539">Nucleus</keyword>
<evidence type="ECO:0000256" key="1">
    <source>
        <dbReference type="ARBA" id="ARBA00004123"/>
    </source>
</evidence>
<dbReference type="EMBL" id="CACRXK020003175">
    <property type="protein sequence ID" value="CAB3997743.1"/>
    <property type="molecule type" value="Genomic_DNA"/>
</dbReference>
<dbReference type="Gene3D" id="1.10.150.60">
    <property type="entry name" value="ARID DNA-binding domain"/>
    <property type="match status" value="1"/>
</dbReference>
<organism evidence="4 5">
    <name type="scientific">Paramuricea clavata</name>
    <name type="common">Red gorgonian</name>
    <name type="synonym">Violescent sea-whip</name>
    <dbReference type="NCBI Taxonomy" id="317549"/>
    <lineage>
        <taxon>Eukaryota</taxon>
        <taxon>Metazoa</taxon>
        <taxon>Cnidaria</taxon>
        <taxon>Anthozoa</taxon>
        <taxon>Octocorallia</taxon>
        <taxon>Malacalcyonacea</taxon>
        <taxon>Plexauridae</taxon>
        <taxon>Paramuricea</taxon>
    </lineage>
</organism>
<keyword evidence="5" id="KW-1185">Reference proteome</keyword>
<dbReference type="PROSITE" id="PS51184">
    <property type="entry name" value="JMJC"/>
    <property type="match status" value="1"/>
</dbReference>
<dbReference type="SMART" id="SM00545">
    <property type="entry name" value="JmjN"/>
    <property type="match status" value="1"/>
</dbReference>
<dbReference type="OrthoDB" id="8951118at2759"/>
<gene>
    <name evidence="4" type="ORF">PACLA_8A057254</name>
</gene>
<dbReference type="InterPro" id="IPR036431">
    <property type="entry name" value="ARID_dom_sf"/>
</dbReference>
<feature type="compositionally biased region" description="Polar residues" evidence="3">
    <location>
        <begin position="386"/>
        <end position="410"/>
    </location>
</feature>
<dbReference type="GO" id="GO:0005634">
    <property type="term" value="C:nucleus"/>
    <property type="evidence" value="ECO:0007669"/>
    <property type="project" value="UniProtKB-SubCell"/>
</dbReference>
<feature type="region of interest" description="Disordered" evidence="3">
    <location>
        <begin position="386"/>
        <end position="501"/>
    </location>
</feature>
<evidence type="ECO:0000313" key="5">
    <source>
        <dbReference type="Proteomes" id="UP001152795"/>
    </source>
</evidence>
<feature type="region of interest" description="Disordered" evidence="3">
    <location>
        <begin position="151"/>
        <end position="173"/>
    </location>
</feature>
<dbReference type="SMART" id="SM01014">
    <property type="entry name" value="ARID"/>
    <property type="match status" value="1"/>
</dbReference>
<dbReference type="SUPFAM" id="SSF46774">
    <property type="entry name" value="ARID-like"/>
    <property type="match status" value="1"/>
</dbReference>
<dbReference type="SMART" id="SM00558">
    <property type="entry name" value="JmjC"/>
    <property type="match status" value="1"/>
</dbReference>
<dbReference type="Pfam" id="PF02375">
    <property type="entry name" value="JmjN"/>
    <property type="match status" value="1"/>
</dbReference>
<protein>
    <submittedName>
        <fullName evidence="4">Jumonji isoform X1</fullName>
    </submittedName>
</protein>
<feature type="compositionally biased region" description="Low complexity" evidence="3">
    <location>
        <begin position="425"/>
        <end position="436"/>
    </location>
</feature>
<accession>A0A7D9I2M6</accession>
<feature type="region of interest" description="Disordered" evidence="3">
    <location>
        <begin position="236"/>
        <end position="275"/>
    </location>
</feature>
<dbReference type="Pfam" id="PF01388">
    <property type="entry name" value="ARID"/>
    <property type="match status" value="1"/>
</dbReference>
<dbReference type="SUPFAM" id="SSF51197">
    <property type="entry name" value="Clavaminate synthase-like"/>
    <property type="match status" value="1"/>
</dbReference>
<feature type="region of interest" description="Disordered" evidence="3">
    <location>
        <begin position="37"/>
        <end position="109"/>
    </location>
</feature>
<reference evidence="4" key="1">
    <citation type="submission" date="2020-04" db="EMBL/GenBank/DDBJ databases">
        <authorList>
            <person name="Alioto T."/>
            <person name="Alioto T."/>
            <person name="Gomez Garrido J."/>
        </authorList>
    </citation>
    <scope>NUCLEOTIDE SEQUENCE</scope>
    <source>
        <strain evidence="4">A484AB</strain>
    </source>
</reference>
<dbReference type="PROSITE" id="PS51011">
    <property type="entry name" value="ARID"/>
    <property type="match status" value="1"/>
</dbReference>
<dbReference type="SMART" id="SM00501">
    <property type="entry name" value="BRIGHT"/>
    <property type="match status" value="1"/>
</dbReference>
<evidence type="ECO:0000256" key="2">
    <source>
        <dbReference type="ARBA" id="ARBA00023242"/>
    </source>
</evidence>
<dbReference type="InterPro" id="IPR003349">
    <property type="entry name" value="JmjN"/>
</dbReference>
<dbReference type="InterPro" id="IPR003347">
    <property type="entry name" value="JmjC_dom"/>
</dbReference>
<feature type="compositionally biased region" description="Polar residues" evidence="3">
    <location>
        <begin position="1065"/>
        <end position="1075"/>
    </location>
</feature>
<name>A0A7D9I2M6_PARCT</name>
<dbReference type="InterPro" id="IPR001606">
    <property type="entry name" value="ARID_dom"/>
</dbReference>
<dbReference type="Pfam" id="PF02373">
    <property type="entry name" value="JmjC"/>
    <property type="match status" value="1"/>
</dbReference>
<dbReference type="Proteomes" id="UP001152795">
    <property type="component" value="Unassembled WGS sequence"/>
</dbReference>
<feature type="compositionally biased region" description="Polar residues" evidence="3">
    <location>
        <begin position="444"/>
        <end position="459"/>
    </location>
</feature>
<evidence type="ECO:0000256" key="3">
    <source>
        <dbReference type="SAM" id="MobiDB-lite"/>
    </source>
</evidence>
<feature type="compositionally biased region" description="Basic and acidic residues" evidence="3">
    <location>
        <begin position="47"/>
        <end position="56"/>
    </location>
</feature>
<feature type="compositionally biased region" description="Basic and acidic residues" evidence="3">
    <location>
        <begin position="462"/>
        <end position="472"/>
    </location>
</feature>
<dbReference type="PROSITE" id="PS51183">
    <property type="entry name" value="JMJN"/>
    <property type="match status" value="1"/>
</dbReference>